<comment type="cofactor">
    <cofactor evidence="14">
        <name>Mg(2+)</name>
        <dbReference type="ChEBI" id="CHEBI:18420"/>
    </cofactor>
    <cofactor evidence="14">
        <name>Mn(2+)</name>
        <dbReference type="ChEBI" id="CHEBI:29035"/>
    </cofactor>
    <text evidence="14">Binds 1 Mg(2+) or Mn(2+) ion per subunit.</text>
</comment>
<feature type="region of interest" description="Disordered" evidence="15">
    <location>
        <begin position="1"/>
        <end position="29"/>
    </location>
</feature>
<dbReference type="FunFam" id="3.40.718.10:FF:000006">
    <property type="entry name" value="3-isopropylmalate dehydrogenase"/>
    <property type="match status" value="1"/>
</dbReference>
<dbReference type="AlphaFoldDB" id="A0A2S6CIM5"/>
<evidence type="ECO:0000313" key="17">
    <source>
        <dbReference type="EMBL" id="PPJ59572.1"/>
    </source>
</evidence>
<evidence type="ECO:0000256" key="15">
    <source>
        <dbReference type="SAM" id="MobiDB-lite"/>
    </source>
</evidence>
<keyword evidence="11" id="KW-0464">Manganese</keyword>
<dbReference type="PANTHER" id="PTHR42979">
    <property type="entry name" value="3-ISOPROPYLMALATE DEHYDROGENASE"/>
    <property type="match status" value="1"/>
</dbReference>
<comment type="function">
    <text evidence="14">Catalyzes the oxidation of 3-carboxy-2-hydroxy-4-methylpentanoate (3-isopropylmalate) to 3-carboxy-4-methyl-2-oxopentanoate. The product decarboxylates to 4-methyl-2 oxopentanoate.</text>
</comment>
<dbReference type="Gene3D" id="3.60.130.10">
    <property type="entry name" value="Clavaminate synthase-like"/>
    <property type="match status" value="1"/>
</dbReference>
<dbReference type="GO" id="GO:0051287">
    <property type="term" value="F:NAD binding"/>
    <property type="evidence" value="ECO:0007669"/>
    <property type="project" value="InterPro"/>
</dbReference>
<keyword evidence="7 14" id="KW-0479">Metal-binding</keyword>
<dbReference type="InterPro" id="IPR024084">
    <property type="entry name" value="IsoPropMal-DH-like_dom"/>
</dbReference>
<sequence>MVSAKVLTPDLEEQKLPRDSPSAVPSFDGPEVTKCVDPDLLTGSRQPLVDSGSLESYRFFDVNPNIGREFPHAKLTEWLRAPNSDQLLRDLAITVSRRNVVFFRAQDDMTIELQKLLAQRLGELSGKPAQNRLHIYPFVAPGSTNDDKEVVLFTENDTPRLPVHKLWHSDISYENAPSDYAVLRMLELPETGGDTIWASGYCAYDKLSRPMQSFLETLTLTSESNYHKFPVMPGTAGPDFSVPRGAPENVGSHIKAKHPVIRTNPVTGWNSLFMLGHHVTRINGVSPSEGQKLMDWMNELMVSSHDIQVRHRWLNKNDMAIWDNRCSAHTATPDHIGRGLGSRVGVRATSIGERPYFDPSAIDVVCYVGILAGVRRRKATSYPGLFRKHLLACTVPGHGSHTEDTPNLVINGTNLGALVLRNIPLRVNDTLAIELGGCNIGSEHGSTQLSMMRNHTIVVCAGDYCGPEVTAEALKVLREIERNTPDVTFNIVEHLIGGAAWDAFGVNITQAAIDDCIAASAVLVGAVGGPKWHDVEPGVEWGLGRLRKALHAFGNLRPIKLYSPCLSERSALKAEVCADTDILIVRELTGGIYFGPRQEPNGHFDEASDCDQYTRSEIERVTRLAGSLASQNQPPLQVTSVDKANVLAASGRLWRGVVTEVMQSEFPRVLLSHCLVDSAAMHLVRAPRSLNGILLTSNMFGDILSDEASAIVGSIGLLPSASLTDVPSPARATVPGLYEPVHGSAPDLSGKGIANPMGAILSVAMMCRYSLNLQQAADAVERAVESVLENGICTPDLGGSSRTWNVGDAIVKRLREA</sequence>
<evidence type="ECO:0000256" key="5">
    <source>
        <dbReference type="ARBA" id="ARBA00022430"/>
    </source>
</evidence>
<dbReference type="UniPathway" id="UPA00048">
    <property type="reaction ID" value="UER00072"/>
</dbReference>
<dbReference type="SMART" id="SM01329">
    <property type="entry name" value="Iso_dh"/>
    <property type="match status" value="1"/>
</dbReference>
<keyword evidence="18" id="KW-1185">Reference proteome</keyword>
<evidence type="ECO:0000259" key="16">
    <source>
        <dbReference type="SMART" id="SM01329"/>
    </source>
</evidence>
<dbReference type="PANTHER" id="PTHR42979:SF1">
    <property type="entry name" value="3-ISOPROPYLMALATE DEHYDROGENASE"/>
    <property type="match status" value="1"/>
</dbReference>
<dbReference type="EC" id="1.1.1.85" evidence="4 14"/>
<protein>
    <recommendedName>
        <fullName evidence="4 14">3-isopropylmalate dehydrogenase</fullName>
        <ecNumber evidence="4 14">1.1.1.85</ecNumber>
    </recommendedName>
</protein>
<evidence type="ECO:0000256" key="9">
    <source>
        <dbReference type="ARBA" id="ARBA00023002"/>
    </source>
</evidence>
<dbReference type="NCBIfam" id="TIGR00169">
    <property type="entry name" value="leuB"/>
    <property type="match status" value="1"/>
</dbReference>
<dbReference type="Gene3D" id="3.40.718.10">
    <property type="entry name" value="Isopropylmalate Dehydrogenase"/>
    <property type="match status" value="1"/>
</dbReference>
<dbReference type="InterPro" id="IPR003819">
    <property type="entry name" value="TauD/TfdA-like"/>
</dbReference>
<accession>A0A2S6CIM5</accession>
<evidence type="ECO:0000256" key="12">
    <source>
        <dbReference type="ARBA" id="ARBA00023304"/>
    </source>
</evidence>
<name>A0A2S6CIM5_9PEZI</name>
<evidence type="ECO:0000256" key="4">
    <source>
        <dbReference type="ARBA" id="ARBA00013101"/>
    </source>
</evidence>
<comment type="caution">
    <text evidence="17">The sequence shown here is derived from an EMBL/GenBank/DDBJ whole genome shotgun (WGS) entry which is preliminary data.</text>
</comment>
<comment type="similarity">
    <text evidence="2 13">Belongs to the isocitrate and isopropylmalate dehydrogenases family.</text>
</comment>
<keyword evidence="12 14" id="KW-0100">Branched-chain amino acid biosynthesis</keyword>
<comment type="subunit">
    <text evidence="3 14">Homodimer.</text>
</comment>
<keyword evidence="9 13" id="KW-0560">Oxidoreductase</keyword>
<dbReference type="OrthoDB" id="419183at2759"/>
<dbReference type="GO" id="GO:0009098">
    <property type="term" value="P:L-leucine biosynthetic process"/>
    <property type="evidence" value="ECO:0007669"/>
    <property type="project" value="UniProtKB-UniPathway"/>
</dbReference>
<organism evidence="17 18">
    <name type="scientific">Cercospora berteroae</name>
    <dbReference type="NCBI Taxonomy" id="357750"/>
    <lineage>
        <taxon>Eukaryota</taxon>
        <taxon>Fungi</taxon>
        <taxon>Dikarya</taxon>
        <taxon>Ascomycota</taxon>
        <taxon>Pezizomycotina</taxon>
        <taxon>Dothideomycetes</taxon>
        <taxon>Dothideomycetidae</taxon>
        <taxon>Mycosphaerellales</taxon>
        <taxon>Mycosphaerellaceae</taxon>
        <taxon>Cercospora</taxon>
    </lineage>
</organism>
<evidence type="ECO:0000256" key="6">
    <source>
        <dbReference type="ARBA" id="ARBA00022605"/>
    </source>
</evidence>
<dbReference type="EMBL" id="PNEN01000372">
    <property type="protein sequence ID" value="PPJ59572.1"/>
    <property type="molecule type" value="Genomic_DNA"/>
</dbReference>
<comment type="catalytic activity">
    <reaction evidence="14">
        <text>(2R,3S)-3-isopropylmalate + NAD(+) = 4-methyl-2-oxopentanoate + CO2 + NADH</text>
        <dbReference type="Rhea" id="RHEA:32271"/>
        <dbReference type="ChEBI" id="CHEBI:16526"/>
        <dbReference type="ChEBI" id="CHEBI:17865"/>
        <dbReference type="ChEBI" id="CHEBI:35121"/>
        <dbReference type="ChEBI" id="CHEBI:57540"/>
        <dbReference type="ChEBI" id="CHEBI:57945"/>
        <dbReference type="EC" id="1.1.1.85"/>
    </reaction>
</comment>
<evidence type="ECO:0000256" key="3">
    <source>
        <dbReference type="ARBA" id="ARBA00011738"/>
    </source>
</evidence>
<comment type="cofactor">
    <cofactor evidence="1">
        <name>Mn(2+)</name>
        <dbReference type="ChEBI" id="CHEBI:29035"/>
    </cofactor>
</comment>
<dbReference type="Proteomes" id="UP000237631">
    <property type="component" value="Unassembled WGS sequence"/>
</dbReference>
<evidence type="ECO:0000256" key="10">
    <source>
        <dbReference type="ARBA" id="ARBA00023027"/>
    </source>
</evidence>
<evidence type="ECO:0000256" key="8">
    <source>
        <dbReference type="ARBA" id="ARBA00022842"/>
    </source>
</evidence>
<dbReference type="GO" id="GO:0005829">
    <property type="term" value="C:cytosol"/>
    <property type="evidence" value="ECO:0007669"/>
    <property type="project" value="TreeGrafter"/>
</dbReference>
<dbReference type="Pfam" id="PF02668">
    <property type="entry name" value="TauD"/>
    <property type="match status" value="1"/>
</dbReference>
<dbReference type="SUPFAM" id="SSF53659">
    <property type="entry name" value="Isocitrate/Isopropylmalate dehydrogenase-like"/>
    <property type="match status" value="1"/>
</dbReference>
<evidence type="ECO:0000313" key="18">
    <source>
        <dbReference type="Proteomes" id="UP000237631"/>
    </source>
</evidence>
<reference evidence="18" key="1">
    <citation type="journal article" date="2017" name="bioRxiv">
        <title>Conservation of a gene cluster reveals novel cercosporin biosynthetic mechanisms and extends production to the genus Colletotrichum.</title>
        <authorList>
            <person name="de Jonge R."/>
            <person name="Ebert M.K."/>
            <person name="Huitt-Roehl C.R."/>
            <person name="Pal P."/>
            <person name="Suttle J.C."/>
            <person name="Spanner R.E."/>
            <person name="Neubauer J.D."/>
            <person name="Jurick W.M.II."/>
            <person name="Stott K.A."/>
            <person name="Secor G.A."/>
            <person name="Thomma B.P.H.J."/>
            <person name="Van de Peer Y."/>
            <person name="Townsend C.A."/>
            <person name="Bolton M.D."/>
        </authorList>
    </citation>
    <scope>NUCLEOTIDE SEQUENCE [LARGE SCALE GENOMIC DNA]</scope>
    <source>
        <strain evidence="18">CBS538.71</strain>
    </source>
</reference>
<dbReference type="InterPro" id="IPR019818">
    <property type="entry name" value="IsoCit/isopropylmalate_DH_CS"/>
</dbReference>
<dbReference type="GO" id="GO:0003862">
    <property type="term" value="F:3-isopropylmalate dehydrogenase activity"/>
    <property type="evidence" value="ECO:0007669"/>
    <property type="project" value="UniProtKB-EC"/>
</dbReference>
<gene>
    <name evidence="17" type="ORF">CBER1_11701</name>
</gene>
<keyword evidence="5 14" id="KW-0432">Leucine biosynthesis</keyword>
<comment type="pathway">
    <text evidence="14">Amino-acid biosynthesis; L-leucine biosynthesis; L-leucine from 3-methyl-2-oxobutanoate: step 3/4.</text>
</comment>
<evidence type="ECO:0000256" key="13">
    <source>
        <dbReference type="RuleBase" id="RU004443"/>
    </source>
</evidence>
<evidence type="ECO:0000256" key="1">
    <source>
        <dbReference type="ARBA" id="ARBA00001936"/>
    </source>
</evidence>
<dbReference type="Pfam" id="PF00180">
    <property type="entry name" value="Iso_dh"/>
    <property type="match status" value="1"/>
</dbReference>
<dbReference type="InterPro" id="IPR004429">
    <property type="entry name" value="Isopropylmalate_DH"/>
</dbReference>
<dbReference type="GO" id="GO:0000287">
    <property type="term" value="F:magnesium ion binding"/>
    <property type="evidence" value="ECO:0007669"/>
    <property type="project" value="InterPro"/>
</dbReference>
<keyword evidence="6" id="KW-0028">Amino-acid biosynthesis</keyword>
<proteinExistence type="inferred from homology"/>
<dbReference type="STRING" id="357750.A0A2S6CIM5"/>
<dbReference type="SUPFAM" id="SSF51197">
    <property type="entry name" value="Clavaminate synthase-like"/>
    <property type="match status" value="1"/>
</dbReference>
<evidence type="ECO:0000256" key="11">
    <source>
        <dbReference type="ARBA" id="ARBA00023211"/>
    </source>
</evidence>
<keyword evidence="8" id="KW-0460">Magnesium</keyword>
<keyword evidence="10 14" id="KW-0520">NAD</keyword>
<evidence type="ECO:0000256" key="14">
    <source>
        <dbReference type="RuleBase" id="RU004445"/>
    </source>
</evidence>
<evidence type="ECO:0000256" key="7">
    <source>
        <dbReference type="ARBA" id="ARBA00022723"/>
    </source>
</evidence>
<feature type="domain" description="Isopropylmalate dehydrogenase-like" evidence="16">
    <location>
        <begin position="456"/>
        <end position="810"/>
    </location>
</feature>
<dbReference type="InterPro" id="IPR042098">
    <property type="entry name" value="TauD-like_sf"/>
</dbReference>
<dbReference type="PROSITE" id="PS00470">
    <property type="entry name" value="IDH_IMDH"/>
    <property type="match status" value="1"/>
</dbReference>
<evidence type="ECO:0000256" key="2">
    <source>
        <dbReference type="ARBA" id="ARBA00007769"/>
    </source>
</evidence>